<organism evidence="10 11">
    <name type="scientific">Nocardioides marinquilinus</name>
    <dbReference type="NCBI Taxonomy" id="1210400"/>
    <lineage>
        <taxon>Bacteria</taxon>
        <taxon>Bacillati</taxon>
        <taxon>Actinomycetota</taxon>
        <taxon>Actinomycetes</taxon>
        <taxon>Propionibacteriales</taxon>
        <taxon>Nocardioidaceae</taxon>
        <taxon>Nocardioides</taxon>
    </lineage>
</organism>
<proteinExistence type="inferred from homology"/>
<evidence type="ECO:0000256" key="4">
    <source>
        <dbReference type="ARBA" id="ARBA00022801"/>
    </source>
</evidence>
<keyword evidence="4" id="KW-0378">Hydrolase</keyword>
<feature type="domain" description="B box-type" evidence="8">
    <location>
        <begin position="10"/>
        <end position="36"/>
    </location>
</feature>
<feature type="transmembrane region" description="Helical" evidence="7">
    <location>
        <begin position="72"/>
        <end position="94"/>
    </location>
</feature>
<keyword evidence="10" id="KW-0645">Protease</keyword>
<accession>A0ABP9P510</accession>
<dbReference type="GO" id="GO:0006508">
    <property type="term" value="P:proteolysis"/>
    <property type="evidence" value="ECO:0007669"/>
    <property type="project" value="UniProtKB-KW"/>
</dbReference>
<evidence type="ECO:0000256" key="3">
    <source>
        <dbReference type="ARBA" id="ARBA00022692"/>
    </source>
</evidence>
<dbReference type="PANTHER" id="PTHR43731">
    <property type="entry name" value="RHOMBOID PROTEASE"/>
    <property type="match status" value="1"/>
</dbReference>
<comment type="subcellular location">
    <subcellularLocation>
        <location evidence="1">Membrane</location>
        <topology evidence="1">Multi-pass membrane protein</topology>
    </subcellularLocation>
</comment>
<evidence type="ECO:0000256" key="2">
    <source>
        <dbReference type="ARBA" id="ARBA00009045"/>
    </source>
</evidence>
<feature type="transmembrane region" description="Helical" evidence="7">
    <location>
        <begin position="153"/>
        <end position="173"/>
    </location>
</feature>
<dbReference type="Pfam" id="PF00643">
    <property type="entry name" value="zf-B_box"/>
    <property type="match status" value="1"/>
</dbReference>
<reference evidence="11" key="1">
    <citation type="journal article" date="2019" name="Int. J. Syst. Evol. Microbiol.">
        <title>The Global Catalogue of Microorganisms (GCM) 10K type strain sequencing project: providing services to taxonomists for standard genome sequencing and annotation.</title>
        <authorList>
            <consortium name="The Broad Institute Genomics Platform"/>
            <consortium name="The Broad Institute Genome Sequencing Center for Infectious Disease"/>
            <person name="Wu L."/>
            <person name="Ma J."/>
        </authorList>
    </citation>
    <scope>NUCLEOTIDE SEQUENCE [LARGE SCALE GENOMIC DNA]</scope>
    <source>
        <strain evidence="11">JCM 18459</strain>
    </source>
</reference>
<dbReference type="GO" id="GO:0008233">
    <property type="term" value="F:peptidase activity"/>
    <property type="evidence" value="ECO:0007669"/>
    <property type="project" value="UniProtKB-KW"/>
</dbReference>
<sequence length="310" mass="32619">MSESPAAGVSVCYRHPGREANIRCQRCSRPICPDCMRDAAVGFQCPTCVSEGARTTRQAQAPYGGARSANPALTSFVLIGMNLAVYVAVLFTGWRTSPLVSPLGLWGTGACESKADPGSFYYYGGRSGPCEFPDGRWIPGVSDGGYWELITNAFLHVEIWHIAANMLSLFVLGPQVEAVLGRTRFLAVYLLSALSGSTVVYWFSGPGDFTLGASGAIFGLFGALAVIVYKVGGDMRAVLGLLAVNAVITFTIPNISWQGHLGGLVGGALVTAVLVYAPRGPRRSTVQWLALLGLLGVIALAVIARSAALA</sequence>
<dbReference type="PANTHER" id="PTHR43731:SF14">
    <property type="entry name" value="PRESENILIN-ASSOCIATED RHOMBOID-LIKE PROTEIN, MITOCHONDRIAL"/>
    <property type="match status" value="1"/>
</dbReference>
<feature type="domain" description="Peptidase S54 rhomboid" evidence="9">
    <location>
        <begin position="144"/>
        <end position="275"/>
    </location>
</feature>
<evidence type="ECO:0000256" key="6">
    <source>
        <dbReference type="ARBA" id="ARBA00023136"/>
    </source>
</evidence>
<evidence type="ECO:0000256" key="1">
    <source>
        <dbReference type="ARBA" id="ARBA00004141"/>
    </source>
</evidence>
<evidence type="ECO:0000259" key="8">
    <source>
        <dbReference type="Pfam" id="PF00643"/>
    </source>
</evidence>
<dbReference type="InterPro" id="IPR035952">
    <property type="entry name" value="Rhomboid-like_sf"/>
</dbReference>
<keyword evidence="6 7" id="KW-0472">Membrane</keyword>
<dbReference type="Pfam" id="PF01694">
    <property type="entry name" value="Rhomboid"/>
    <property type="match status" value="1"/>
</dbReference>
<keyword evidence="11" id="KW-1185">Reference proteome</keyword>
<gene>
    <name evidence="10" type="ORF">GCM10023340_00430</name>
</gene>
<dbReference type="InterPro" id="IPR000315">
    <property type="entry name" value="Znf_B-box"/>
</dbReference>
<dbReference type="SUPFAM" id="SSF144091">
    <property type="entry name" value="Rhomboid-like"/>
    <property type="match status" value="1"/>
</dbReference>
<dbReference type="Gene3D" id="1.20.1540.10">
    <property type="entry name" value="Rhomboid-like"/>
    <property type="match status" value="1"/>
</dbReference>
<protein>
    <submittedName>
        <fullName evidence="10">Rhomboid family intramembrane serine protease</fullName>
    </submittedName>
</protein>
<keyword evidence="5 7" id="KW-1133">Transmembrane helix</keyword>
<feature type="transmembrane region" description="Helical" evidence="7">
    <location>
        <begin position="261"/>
        <end position="277"/>
    </location>
</feature>
<feature type="transmembrane region" description="Helical" evidence="7">
    <location>
        <begin position="236"/>
        <end position="255"/>
    </location>
</feature>
<dbReference type="Proteomes" id="UP001500221">
    <property type="component" value="Unassembled WGS sequence"/>
</dbReference>
<dbReference type="EMBL" id="BAABKG010000001">
    <property type="protein sequence ID" value="GAA5140388.1"/>
    <property type="molecule type" value="Genomic_DNA"/>
</dbReference>
<evidence type="ECO:0000313" key="11">
    <source>
        <dbReference type="Proteomes" id="UP001500221"/>
    </source>
</evidence>
<feature type="transmembrane region" description="Helical" evidence="7">
    <location>
        <begin position="185"/>
        <end position="203"/>
    </location>
</feature>
<dbReference type="InterPro" id="IPR022764">
    <property type="entry name" value="Peptidase_S54_rhomboid_dom"/>
</dbReference>
<feature type="transmembrane region" description="Helical" evidence="7">
    <location>
        <begin position="209"/>
        <end position="229"/>
    </location>
</feature>
<comment type="caution">
    <text evidence="10">The sequence shown here is derived from an EMBL/GenBank/DDBJ whole genome shotgun (WGS) entry which is preliminary data.</text>
</comment>
<evidence type="ECO:0000259" key="9">
    <source>
        <dbReference type="Pfam" id="PF01694"/>
    </source>
</evidence>
<comment type="similarity">
    <text evidence="2">Belongs to the peptidase S54 family.</text>
</comment>
<evidence type="ECO:0000256" key="7">
    <source>
        <dbReference type="SAM" id="Phobius"/>
    </source>
</evidence>
<feature type="transmembrane region" description="Helical" evidence="7">
    <location>
        <begin position="289"/>
        <end position="308"/>
    </location>
</feature>
<evidence type="ECO:0000256" key="5">
    <source>
        <dbReference type="ARBA" id="ARBA00022989"/>
    </source>
</evidence>
<evidence type="ECO:0000313" key="10">
    <source>
        <dbReference type="EMBL" id="GAA5140388.1"/>
    </source>
</evidence>
<name>A0ABP9P510_9ACTN</name>
<keyword evidence="3 7" id="KW-0812">Transmembrane</keyword>
<dbReference type="RefSeq" id="WP_345453043.1">
    <property type="nucleotide sequence ID" value="NZ_BAABKG010000001.1"/>
</dbReference>
<dbReference type="SUPFAM" id="SSF57845">
    <property type="entry name" value="B-box zinc-binding domain"/>
    <property type="match status" value="1"/>
</dbReference>
<dbReference type="InterPro" id="IPR050925">
    <property type="entry name" value="Rhomboid_protease_S54"/>
</dbReference>